<evidence type="ECO:0000313" key="8">
    <source>
        <dbReference type="Proteomes" id="UP001501207"/>
    </source>
</evidence>
<feature type="domain" description="Electron transfer flavoprotein alpha/beta-subunit N-terminal" evidence="6">
    <location>
        <begin position="3"/>
        <end position="189"/>
    </location>
</feature>
<comment type="similarity">
    <text evidence="1">Belongs to the ETF alpha-subunit/FixB family.</text>
</comment>
<evidence type="ECO:0000256" key="3">
    <source>
        <dbReference type="ARBA" id="ARBA00022630"/>
    </source>
</evidence>
<evidence type="ECO:0000259" key="6">
    <source>
        <dbReference type="SMART" id="SM00893"/>
    </source>
</evidence>
<dbReference type="InterPro" id="IPR001308">
    <property type="entry name" value="ETF_a/FixB"/>
</dbReference>
<dbReference type="SMART" id="SM00893">
    <property type="entry name" value="ETF"/>
    <property type="match status" value="1"/>
</dbReference>
<organism evidence="7 8">
    <name type="scientific">Compostibacter hankyongensis</name>
    <dbReference type="NCBI Taxonomy" id="1007089"/>
    <lineage>
        <taxon>Bacteria</taxon>
        <taxon>Pseudomonadati</taxon>
        <taxon>Bacteroidota</taxon>
        <taxon>Chitinophagia</taxon>
        <taxon>Chitinophagales</taxon>
        <taxon>Chitinophagaceae</taxon>
        <taxon>Compostibacter</taxon>
    </lineage>
</organism>
<dbReference type="SUPFAM" id="SSF52467">
    <property type="entry name" value="DHS-like NAD/FAD-binding domain"/>
    <property type="match status" value="1"/>
</dbReference>
<dbReference type="InterPro" id="IPR029035">
    <property type="entry name" value="DHS-like_NAD/FAD-binding_dom"/>
</dbReference>
<dbReference type="PIRSF" id="PIRSF000089">
    <property type="entry name" value="Electra_flavoP_a"/>
    <property type="match status" value="1"/>
</dbReference>
<dbReference type="Pfam" id="PF01012">
    <property type="entry name" value="ETF"/>
    <property type="match status" value="1"/>
</dbReference>
<dbReference type="Pfam" id="PF00766">
    <property type="entry name" value="ETF_alpha"/>
    <property type="match status" value="1"/>
</dbReference>
<name>A0ABP8FLA2_9BACT</name>
<evidence type="ECO:0000256" key="1">
    <source>
        <dbReference type="ARBA" id="ARBA00005817"/>
    </source>
</evidence>
<dbReference type="InterPro" id="IPR014729">
    <property type="entry name" value="Rossmann-like_a/b/a_fold"/>
</dbReference>
<dbReference type="InterPro" id="IPR014731">
    <property type="entry name" value="ETF_asu_C"/>
</dbReference>
<keyword evidence="8" id="KW-1185">Reference proteome</keyword>
<dbReference type="InterPro" id="IPR014730">
    <property type="entry name" value="ETF_a/b_N"/>
</dbReference>
<dbReference type="PROSITE" id="PS00696">
    <property type="entry name" value="ETF_ALPHA"/>
    <property type="match status" value="1"/>
</dbReference>
<comment type="caution">
    <text evidence="7">The sequence shown here is derived from an EMBL/GenBank/DDBJ whole genome shotgun (WGS) entry which is preliminary data.</text>
</comment>
<evidence type="ECO:0000256" key="2">
    <source>
        <dbReference type="ARBA" id="ARBA00022448"/>
    </source>
</evidence>
<gene>
    <name evidence="7" type="ORF">GCM10023143_11880</name>
</gene>
<dbReference type="PANTHER" id="PTHR43153">
    <property type="entry name" value="ELECTRON TRANSFER FLAVOPROTEIN ALPHA"/>
    <property type="match status" value="1"/>
</dbReference>
<dbReference type="InterPro" id="IPR018206">
    <property type="entry name" value="ETF_asu_C_CS"/>
</dbReference>
<keyword evidence="2" id="KW-0813">Transport</keyword>
<dbReference type="RefSeq" id="WP_344976988.1">
    <property type="nucleotide sequence ID" value="NZ_BAABFN010000002.1"/>
</dbReference>
<keyword evidence="3" id="KW-0285">Flavoprotein</keyword>
<dbReference type="Gene3D" id="3.40.50.620">
    <property type="entry name" value="HUPs"/>
    <property type="match status" value="1"/>
</dbReference>
<protein>
    <submittedName>
        <fullName evidence="7">Electron transfer flavoprotein subunit alpha/FixB family protein</fullName>
    </submittedName>
</protein>
<reference evidence="8" key="1">
    <citation type="journal article" date="2019" name="Int. J. Syst. Evol. Microbiol.">
        <title>The Global Catalogue of Microorganisms (GCM) 10K type strain sequencing project: providing services to taxonomists for standard genome sequencing and annotation.</title>
        <authorList>
            <consortium name="The Broad Institute Genomics Platform"/>
            <consortium name="The Broad Institute Genome Sequencing Center for Infectious Disease"/>
            <person name="Wu L."/>
            <person name="Ma J."/>
        </authorList>
    </citation>
    <scope>NUCLEOTIDE SEQUENCE [LARGE SCALE GENOMIC DNA]</scope>
    <source>
        <strain evidence="8">JCM 17664</strain>
    </source>
</reference>
<proteinExistence type="inferred from homology"/>
<keyword evidence="5" id="KW-0249">Electron transport</keyword>
<dbReference type="PANTHER" id="PTHR43153:SF1">
    <property type="entry name" value="ELECTRON TRANSFER FLAVOPROTEIN SUBUNIT ALPHA, MITOCHONDRIAL"/>
    <property type="match status" value="1"/>
</dbReference>
<dbReference type="Proteomes" id="UP001501207">
    <property type="component" value="Unassembled WGS sequence"/>
</dbReference>
<dbReference type="Gene3D" id="3.40.50.1220">
    <property type="entry name" value="TPP-binding domain"/>
    <property type="match status" value="1"/>
</dbReference>
<evidence type="ECO:0000256" key="5">
    <source>
        <dbReference type="ARBA" id="ARBA00022982"/>
    </source>
</evidence>
<dbReference type="SUPFAM" id="SSF52402">
    <property type="entry name" value="Adenine nucleotide alpha hydrolases-like"/>
    <property type="match status" value="1"/>
</dbReference>
<accession>A0ABP8FLA2</accession>
<evidence type="ECO:0000256" key="4">
    <source>
        <dbReference type="ARBA" id="ARBA00022827"/>
    </source>
</evidence>
<sequence length="324" mass="33730">MSVLLFADTTPEGKIKKNVLEAVCYGVAAAALMKTEAVAVAAGNASADALSALGRYGVKKVWQAEGEAFERFDGDVYTKALLAAAAKEDAELLVLPHNFHGRALAPLAAARLRAGLVSGAVALPLLEDGFVVKKGVFSGKAFAFVRIDSPKKVITVSPNAFPVKEAGEDTAAVMPLEVPVKAEDIRVRVTSAEQLSGAVPLTDASVIVSGGRGLKGPENWPLLEELAAALGAGLACSRPVAEAGWRPHHEHVGQTGLTVRPDLYMAVGISGAIQHLAGVNGSKCIVAINKDPDAPFFKAADYGIAGDAFEVLPRLTEAVKKYKS</sequence>
<keyword evidence="4" id="KW-0274">FAD</keyword>
<evidence type="ECO:0000313" key="7">
    <source>
        <dbReference type="EMBL" id="GAA4306148.1"/>
    </source>
</evidence>
<dbReference type="EMBL" id="BAABFN010000002">
    <property type="protein sequence ID" value="GAA4306148.1"/>
    <property type="molecule type" value="Genomic_DNA"/>
</dbReference>